<evidence type="ECO:0000259" key="1">
    <source>
        <dbReference type="Pfam" id="PF04149"/>
    </source>
</evidence>
<reference evidence="3" key="1">
    <citation type="journal article" date="2019" name="Int. J. Syst. Evol. Microbiol.">
        <title>The Global Catalogue of Microorganisms (GCM) 10K type strain sequencing project: providing services to taxonomists for standard genome sequencing and annotation.</title>
        <authorList>
            <consortium name="The Broad Institute Genomics Platform"/>
            <consortium name="The Broad Institute Genome Sequencing Center for Infectious Disease"/>
            <person name="Wu L."/>
            <person name="Ma J."/>
        </authorList>
    </citation>
    <scope>NUCLEOTIDE SEQUENCE [LARGE SCALE GENOMIC DNA]</scope>
    <source>
        <strain evidence="3">KCTC 12848</strain>
    </source>
</reference>
<protein>
    <submittedName>
        <fullName evidence="2">DUF397 domain-containing protein</fullName>
    </submittedName>
</protein>
<evidence type="ECO:0000313" key="3">
    <source>
        <dbReference type="Proteomes" id="UP001595833"/>
    </source>
</evidence>
<dbReference type="Proteomes" id="UP001595833">
    <property type="component" value="Unassembled WGS sequence"/>
</dbReference>
<dbReference type="InterPro" id="IPR007278">
    <property type="entry name" value="DUF397"/>
</dbReference>
<accession>A0ABV9Y9K6</accession>
<dbReference type="RefSeq" id="WP_344035674.1">
    <property type="nucleotide sequence ID" value="NZ_BAAAKE010000003.1"/>
</dbReference>
<comment type="caution">
    <text evidence="2">The sequence shown here is derived from an EMBL/GenBank/DDBJ whole genome shotgun (WGS) entry which is preliminary data.</text>
</comment>
<organism evidence="2 3">
    <name type="scientific">Saccharothrix xinjiangensis</name>
    <dbReference type="NCBI Taxonomy" id="204798"/>
    <lineage>
        <taxon>Bacteria</taxon>
        <taxon>Bacillati</taxon>
        <taxon>Actinomycetota</taxon>
        <taxon>Actinomycetes</taxon>
        <taxon>Pseudonocardiales</taxon>
        <taxon>Pseudonocardiaceae</taxon>
        <taxon>Saccharothrix</taxon>
    </lineage>
</organism>
<evidence type="ECO:0000313" key="2">
    <source>
        <dbReference type="EMBL" id="MFC5059408.1"/>
    </source>
</evidence>
<keyword evidence="3" id="KW-1185">Reference proteome</keyword>
<gene>
    <name evidence="2" type="ORF">ACFPFM_37320</name>
</gene>
<proteinExistence type="predicted"/>
<dbReference type="Pfam" id="PF04149">
    <property type="entry name" value="DUF397"/>
    <property type="match status" value="1"/>
</dbReference>
<sequence length="58" mass="6231">MDEPTWRKASYSQADPQSSCVEVRFAEGGAAVRDSKNTAGSTLAFPPGAWLAFLAARR</sequence>
<name>A0ABV9Y9K6_9PSEU</name>
<feature type="domain" description="DUF397" evidence="1">
    <location>
        <begin position="5"/>
        <end position="56"/>
    </location>
</feature>
<dbReference type="EMBL" id="JBHSJB010000042">
    <property type="protein sequence ID" value="MFC5059408.1"/>
    <property type="molecule type" value="Genomic_DNA"/>
</dbReference>